<evidence type="ECO:0000313" key="3">
    <source>
        <dbReference type="Proteomes" id="UP000317982"/>
    </source>
</evidence>
<accession>A0A545AXC9</accession>
<protein>
    <submittedName>
        <fullName evidence="2">Nuclear transport factor 2 family protein</fullName>
    </submittedName>
</protein>
<name>A0A545AXC9_9ACTN</name>
<dbReference type="InterPro" id="IPR032710">
    <property type="entry name" value="NTF2-like_dom_sf"/>
</dbReference>
<dbReference type="RefSeq" id="WP_142704119.1">
    <property type="nucleotide sequence ID" value="NZ_VIRS01000005.1"/>
</dbReference>
<dbReference type="InterPro" id="IPR037401">
    <property type="entry name" value="SnoaL-like"/>
</dbReference>
<dbReference type="Proteomes" id="UP000317982">
    <property type="component" value="Unassembled WGS sequence"/>
</dbReference>
<gene>
    <name evidence="2" type="ORF">FL583_09140</name>
</gene>
<comment type="caution">
    <text evidence="2">The sequence shown here is derived from an EMBL/GenBank/DDBJ whole genome shotgun (WGS) entry which is preliminary data.</text>
</comment>
<feature type="domain" description="SnoaL-like" evidence="1">
    <location>
        <begin position="11"/>
        <end position="109"/>
    </location>
</feature>
<reference evidence="2 3" key="1">
    <citation type="submission" date="2019-07" db="EMBL/GenBank/DDBJ databases">
        <title>Cryptosporangium phraense sp. nov., isolated from plant litter.</title>
        <authorList>
            <person name="Suriyachadkun C."/>
        </authorList>
    </citation>
    <scope>NUCLEOTIDE SEQUENCE [LARGE SCALE GENOMIC DNA]</scope>
    <source>
        <strain evidence="2 3">A-T 5661</strain>
    </source>
</reference>
<evidence type="ECO:0000313" key="2">
    <source>
        <dbReference type="EMBL" id="TQS45255.1"/>
    </source>
</evidence>
<dbReference type="OrthoDB" id="7064268at2"/>
<sequence>MTIEELLQANLLDVFNERDGERRRAAITRTYHEDVVFSDPDEQVAGRDALDAKAQHILDGAPDFVFSPAGPILVNHDLGYLAWNFGPEGQEPVVRGVDIALVRDGLIANVYTLLNP</sequence>
<proteinExistence type="predicted"/>
<dbReference type="InParanoid" id="A0A545AXC9"/>
<dbReference type="AlphaFoldDB" id="A0A545AXC9"/>
<organism evidence="2 3">
    <name type="scientific">Cryptosporangium phraense</name>
    <dbReference type="NCBI Taxonomy" id="2593070"/>
    <lineage>
        <taxon>Bacteria</taxon>
        <taxon>Bacillati</taxon>
        <taxon>Actinomycetota</taxon>
        <taxon>Actinomycetes</taxon>
        <taxon>Cryptosporangiales</taxon>
        <taxon>Cryptosporangiaceae</taxon>
        <taxon>Cryptosporangium</taxon>
    </lineage>
</organism>
<dbReference type="EMBL" id="VIRS01000005">
    <property type="protein sequence ID" value="TQS45255.1"/>
    <property type="molecule type" value="Genomic_DNA"/>
</dbReference>
<dbReference type="Gene3D" id="3.10.450.50">
    <property type="match status" value="1"/>
</dbReference>
<dbReference type="Pfam" id="PF12680">
    <property type="entry name" value="SnoaL_2"/>
    <property type="match status" value="1"/>
</dbReference>
<keyword evidence="3" id="KW-1185">Reference proteome</keyword>
<dbReference type="SUPFAM" id="SSF54427">
    <property type="entry name" value="NTF2-like"/>
    <property type="match status" value="1"/>
</dbReference>
<evidence type="ECO:0000259" key="1">
    <source>
        <dbReference type="Pfam" id="PF12680"/>
    </source>
</evidence>